<dbReference type="InterPro" id="IPR032799">
    <property type="entry name" value="TAXi_C"/>
</dbReference>
<dbReference type="KEGG" id="tcc:18612295"/>
<dbReference type="PRINTS" id="PR00792">
    <property type="entry name" value="PEPSIN"/>
</dbReference>
<evidence type="ECO:0000259" key="9">
    <source>
        <dbReference type="PROSITE" id="PS51767"/>
    </source>
</evidence>
<accession>A0A061DKQ2</accession>
<evidence type="ECO:0000256" key="4">
    <source>
        <dbReference type="ARBA" id="ARBA00022801"/>
    </source>
</evidence>
<dbReference type="EMBL" id="CM001879">
    <property type="protein sequence ID" value="EOX93240.1"/>
    <property type="molecule type" value="Genomic_DNA"/>
</dbReference>
<dbReference type="GO" id="GO:0004190">
    <property type="term" value="F:aspartic-type endopeptidase activity"/>
    <property type="evidence" value="ECO:0000318"/>
    <property type="project" value="GO_Central"/>
</dbReference>
<feature type="active site" evidence="6">
    <location>
        <position position="136"/>
    </location>
</feature>
<dbReference type="Proteomes" id="UP000026915">
    <property type="component" value="Chromosome 1"/>
</dbReference>
<feature type="active site" evidence="6">
    <location>
        <position position="355"/>
    </location>
</feature>
<evidence type="ECO:0000256" key="3">
    <source>
        <dbReference type="ARBA" id="ARBA00022750"/>
    </source>
</evidence>
<dbReference type="HOGENOM" id="CLU_005738_8_0_1"/>
<dbReference type="Pfam" id="PF14543">
    <property type="entry name" value="TAXi_N"/>
    <property type="match status" value="1"/>
</dbReference>
<dbReference type="InterPro" id="IPR032861">
    <property type="entry name" value="TAXi_N"/>
</dbReference>
<evidence type="ECO:0000256" key="2">
    <source>
        <dbReference type="ARBA" id="ARBA00022670"/>
    </source>
</evidence>
<feature type="signal peptide" evidence="8">
    <location>
        <begin position="1"/>
        <end position="26"/>
    </location>
</feature>
<evidence type="ECO:0000256" key="8">
    <source>
        <dbReference type="SAM" id="SignalP"/>
    </source>
</evidence>
<name>A0A061DKQ2_THECC</name>
<evidence type="ECO:0000256" key="1">
    <source>
        <dbReference type="ARBA" id="ARBA00007447"/>
    </source>
</evidence>
<dbReference type="Gene3D" id="2.40.70.10">
    <property type="entry name" value="Acid Proteases"/>
    <property type="match status" value="2"/>
</dbReference>
<dbReference type="InterPro" id="IPR021109">
    <property type="entry name" value="Peptidase_aspartic_dom_sf"/>
</dbReference>
<comment type="similarity">
    <text evidence="1 7">Belongs to the peptidase A1 family.</text>
</comment>
<dbReference type="InterPro" id="IPR001969">
    <property type="entry name" value="Aspartic_peptidase_AS"/>
</dbReference>
<dbReference type="GO" id="GO:0006508">
    <property type="term" value="P:proteolysis"/>
    <property type="evidence" value="ECO:0007669"/>
    <property type="project" value="UniProtKB-KW"/>
</dbReference>
<dbReference type="Gramene" id="EOX93240">
    <property type="protein sequence ID" value="EOX93240"/>
    <property type="gene ID" value="TCM_002079"/>
</dbReference>
<evidence type="ECO:0000256" key="6">
    <source>
        <dbReference type="PIRSR" id="PIRSR601461-1"/>
    </source>
</evidence>
<keyword evidence="4 7" id="KW-0378">Hydrolase</keyword>
<dbReference type="FunFam" id="2.40.70.10:FF:000033">
    <property type="entry name" value="Aspartyl protease family protein"/>
    <property type="match status" value="1"/>
</dbReference>
<dbReference type="InterPro" id="IPR034161">
    <property type="entry name" value="Pepsin-like_plant"/>
</dbReference>
<dbReference type="Gramene" id="Tc01v2_t014890.1">
    <property type="protein sequence ID" value="Tc01v2_p014890.1"/>
    <property type="gene ID" value="Tc01v2_g014890"/>
</dbReference>
<feature type="domain" description="Peptidase A1" evidence="9">
    <location>
        <begin position="118"/>
        <end position="471"/>
    </location>
</feature>
<protein>
    <submittedName>
        <fullName evidence="10">Eukaryotic aspartyl protease family protein, putative</fullName>
    </submittedName>
</protein>
<evidence type="ECO:0000256" key="7">
    <source>
        <dbReference type="RuleBase" id="RU000454"/>
    </source>
</evidence>
<dbReference type="PANTHER" id="PTHR47967">
    <property type="entry name" value="OS07G0603500 PROTEIN-RELATED"/>
    <property type="match status" value="1"/>
</dbReference>
<keyword evidence="2 7" id="KW-0645">Protease</keyword>
<evidence type="ECO:0000256" key="5">
    <source>
        <dbReference type="ARBA" id="ARBA00023180"/>
    </source>
</evidence>
<dbReference type="InParanoid" id="A0A061DKQ2"/>
<reference evidence="10 11" key="1">
    <citation type="journal article" date="2013" name="Genome Biol.">
        <title>The genome sequence of the most widely cultivated cacao type and its use to identify candidate genes regulating pod color.</title>
        <authorList>
            <person name="Motamayor J.C."/>
            <person name="Mockaitis K."/>
            <person name="Schmutz J."/>
            <person name="Haiminen N."/>
            <person name="Iii D.L."/>
            <person name="Cornejo O."/>
            <person name="Findley S.D."/>
            <person name="Zheng P."/>
            <person name="Utro F."/>
            <person name="Royaert S."/>
            <person name="Saski C."/>
            <person name="Jenkins J."/>
            <person name="Podicheti R."/>
            <person name="Zhao M."/>
            <person name="Scheffler B.E."/>
            <person name="Stack J.C."/>
            <person name="Feltus F.A."/>
            <person name="Mustiga G.M."/>
            <person name="Amores F."/>
            <person name="Phillips W."/>
            <person name="Marelli J.P."/>
            <person name="May G.D."/>
            <person name="Shapiro H."/>
            <person name="Ma J."/>
            <person name="Bustamante C.D."/>
            <person name="Schnell R.J."/>
            <person name="Main D."/>
            <person name="Gilbert D."/>
            <person name="Parida L."/>
            <person name="Kuhn D.N."/>
        </authorList>
    </citation>
    <scope>NUCLEOTIDE SEQUENCE [LARGE SCALE GENOMIC DNA]</scope>
    <source>
        <strain evidence="11">cv. Matina 1-6</strain>
    </source>
</reference>
<keyword evidence="8" id="KW-0732">Signal</keyword>
<dbReference type="InterPro" id="IPR033121">
    <property type="entry name" value="PEPTIDASE_A1"/>
</dbReference>
<dbReference type="PROSITE" id="PS00141">
    <property type="entry name" value="ASP_PROTEASE"/>
    <property type="match status" value="1"/>
</dbReference>
<organism evidence="10 11">
    <name type="scientific">Theobroma cacao</name>
    <name type="common">Cacao</name>
    <name type="synonym">Cocoa</name>
    <dbReference type="NCBI Taxonomy" id="3641"/>
    <lineage>
        <taxon>Eukaryota</taxon>
        <taxon>Viridiplantae</taxon>
        <taxon>Streptophyta</taxon>
        <taxon>Embryophyta</taxon>
        <taxon>Tracheophyta</taxon>
        <taxon>Spermatophyta</taxon>
        <taxon>Magnoliopsida</taxon>
        <taxon>eudicotyledons</taxon>
        <taxon>Gunneridae</taxon>
        <taxon>Pentapetalae</taxon>
        <taxon>rosids</taxon>
        <taxon>malvids</taxon>
        <taxon>Malvales</taxon>
        <taxon>Malvaceae</taxon>
        <taxon>Byttnerioideae</taxon>
        <taxon>Theobroma</taxon>
    </lineage>
</organism>
<keyword evidence="3 7" id="KW-0064">Aspartyl protease</keyword>
<evidence type="ECO:0000313" key="11">
    <source>
        <dbReference type="Proteomes" id="UP000026915"/>
    </source>
</evidence>
<dbReference type="MEROPS" id="A01.A30"/>
<dbReference type="InterPro" id="IPR051708">
    <property type="entry name" value="Plant_Aspart_Prot_A1"/>
</dbReference>
<dbReference type="Pfam" id="PF14541">
    <property type="entry name" value="TAXi_C"/>
    <property type="match status" value="1"/>
</dbReference>
<dbReference type="AlphaFoldDB" id="A0A061DKQ2"/>
<feature type="chain" id="PRO_5001595977" evidence="8">
    <location>
        <begin position="27"/>
        <end position="478"/>
    </location>
</feature>
<keyword evidence="5" id="KW-0325">Glycoprotein</keyword>
<dbReference type="PANTHER" id="PTHR47967:SF37">
    <property type="entry name" value="ASPARTIC PROTEINASE NEPENTHESIN-1-LIKE"/>
    <property type="match status" value="1"/>
</dbReference>
<dbReference type="PROSITE" id="PS51767">
    <property type="entry name" value="PEPTIDASE_A1"/>
    <property type="match status" value="1"/>
</dbReference>
<evidence type="ECO:0000313" key="10">
    <source>
        <dbReference type="EMBL" id="EOX93240.1"/>
    </source>
</evidence>
<dbReference type="SMR" id="A0A061DKQ2"/>
<dbReference type="OMA" id="GIASCKP"/>
<keyword evidence="11" id="KW-1185">Reference proteome</keyword>
<dbReference type="OrthoDB" id="2747330at2759"/>
<gene>
    <name evidence="10" type="ORF">TCM_002079</name>
</gene>
<dbReference type="SUPFAM" id="SSF50630">
    <property type="entry name" value="Acid proteases"/>
    <property type="match status" value="1"/>
</dbReference>
<sequence>MERSISLVFLSLFLFFNHSFFFQAHASEAITPPNEKVRFKLIHRHSPELGEDHGTTLGPPTSTRERIKQLVHSDNARLHTISQRLGPRRMTFEMKMMGSSNLVELPMRSAADIGTGQYFVSFRVGSPPKKFIMIADTGSSLTWMRCSYKCKNFSMDRTKLHERIFYANQSRTFKPIPCSSDVCKVELSQSFSLALCPTPMAPCAYDYRYADGTRVVGIFGNDTVKVRLSGGQKIKVTDVMVGCSEAIRGNFHDIDGVMGLGFDQHSFAVKAAKEFGDKFSYCLVDHLSPSNLVNFLVFGGVTSSPLPNMQFTQLILGIVNPYYAVNVSGISVNGKMLDIPSYIWDVKGDGGVIMDSGSSLTYLVKPLFDKVIAAFQAPLSKFKKLELNLGPDYCFSAAGFEESLMPKLAFHFADGAKLVPPVKSYVIDAEEAVKCLGFSSTSWPGPSVIGNILQQNHLWEFDLLNSRLGFAASSCTFD</sequence>
<dbReference type="eggNOG" id="KOG1339">
    <property type="taxonomic scope" value="Eukaryota"/>
</dbReference>
<proteinExistence type="inferred from homology"/>
<dbReference type="CDD" id="cd05476">
    <property type="entry name" value="pepsin_A_like_plant"/>
    <property type="match status" value="1"/>
</dbReference>
<dbReference type="InterPro" id="IPR001461">
    <property type="entry name" value="Aspartic_peptidase_A1"/>
</dbReference>